<protein>
    <recommendedName>
        <fullName evidence="1">Alpha/beta hydrolase fold-3 domain-containing protein</fullName>
    </recommendedName>
</protein>
<evidence type="ECO:0000313" key="2">
    <source>
        <dbReference type="EMBL" id="KAH7446922.1"/>
    </source>
</evidence>
<organism evidence="2 3">
    <name type="scientific">Ceratopteris richardii</name>
    <name type="common">Triangle waterfern</name>
    <dbReference type="NCBI Taxonomy" id="49495"/>
    <lineage>
        <taxon>Eukaryota</taxon>
        <taxon>Viridiplantae</taxon>
        <taxon>Streptophyta</taxon>
        <taxon>Embryophyta</taxon>
        <taxon>Tracheophyta</taxon>
        <taxon>Polypodiopsida</taxon>
        <taxon>Polypodiidae</taxon>
        <taxon>Polypodiales</taxon>
        <taxon>Pteridineae</taxon>
        <taxon>Pteridaceae</taxon>
        <taxon>Parkerioideae</taxon>
        <taxon>Ceratopteris</taxon>
    </lineage>
</organism>
<evidence type="ECO:0000259" key="1">
    <source>
        <dbReference type="Pfam" id="PF07859"/>
    </source>
</evidence>
<dbReference type="Gene3D" id="3.40.50.1820">
    <property type="entry name" value="alpha/beta hydrolase"/>
    <property type="match status" value="1"/>
</dbReference>
<dbReference type="InterPro" id="IPR013094">
    <property type="entry name" value="AB_hydrolase_3"/>
</dbReference>
<reference evidence="2" key="1">
    <citation type="submission" date="2021-08" db="EMBL/GenBank/DDBJ databases">
        <title>WGS assembly of Ceratopteris richardii.</title>
        <authorList>
            <person name="Marchant D.B."/>
            <person name="Chen G."/>
            <person name="Jenkins J."/>
            <person name="Shu S."/>
            <person name="Leebens-Mack J."/>
            <person name="Grimwood J."/>
            <person name="Schmutz J."/>
            <person name="Soltis P."/>
            <person name="Soltis D."/>
            <person name="Chen Z.-H."/>
        </authorList>
    </citation>
    <scope>NUCLEOTIDE SEQUENCE</scope>
    <source>
        <strain evidence="2">Whitten #5841</strain>
        <tissue evidence="2">Leaf</tissue>
    </source>
</reference>
<dbReference type="GO" id="GO:0016787">
    <property type="term" value="F:hydrolase activity"/>
    <property type="evidence" value="ECO:0007669"/>
    <property type="project" value="InterPro"/>
</dbReference>
<evidence type="ECO:0000313" key="3">
    <source>
        <dbReference type="Proteomes" id="UP000825935"/>
    </source>
</evidence>
<dbReference type="OMA" id="FPLGCAN"/>
<sequence length="402" mass="44576">METSPAYLDLTDPVKVAEVATESSKPSLSQRLLAKSVELVNGAVRHKDGTVNRRVADLLEYKVPASAVPDHHGVSSKDVVIVEKNGVWARVYLPSAKQAVSELDDGAVGSEGEGTPTCMKRRVIIHIHGGGFAFLCADAFSYDQFCRRLCHRGEAVVISVNYRRAPEHRYPAAYDDCYAVLEWLEGYSGDDFKPHILDLSRCVLIGDSAGANIVHHVGFKWAARPNAAERLAEESTTTPKSQSRSSELRIDCHVLLFPFFGGEERTPSEIRMHRKAPLVTIANTDWHWLAFLPPGSNRDHPACNIFSPDAPPLSSLPLPRSLVTIAEWDMLKDRQLRYAQGLAEASKPVELLYYRGGVHCFHVFQERILGPRLISDIMLFINQRHGDGQSLLATMENSGRTA</sequence>
<dbReference type="PANTHER" id="PTHR23024">
    <property type="entry name" value="ARYLACETAMIDE DEACETYLASE"/>
    <property type="match status" value="1"/>
</dbReference>
<dbReference type="SUPFAM" id="SSF53474">
    <property type="entry name" value="alpha/beta-Hydrolases"/>
    <property type="match status" value="1"/>
</dbReference>
<feature type="domain" description="Alpha/beta hydrolase fold-3" evidence="1">
    <location>
        <begin position="124"/>
        <end position="362"/>
    </location>
</feature>
<proteinExistence type="predicted"/>
<dbReference type="PANTHER" id="PTHR23024:SF24">
    <property type="entry name" value="ALPHA_BETA HYDROLASE FOLD-3 DOMAIN-CONTAINING PROTEIN"/>
    <property type="match status" value="1"/>
</dbReference>
<keyword evidence="3" id="KW-1185">Reference proteome</keyword>
<dbReference type="OrthoDB" id="408631at2759"/>
<dbReference type="EMBL" id="CM035406">
    <property type="protein sequence ID" value="KAH7446922.1"/>
    <property type="molecule type" value="Genomic_DNA"/>
</dbReference>
<dbReference type="Pfam" id="PF07859">
    <property type="entry name" value="Abhydrolase_3"/>
    <property type="match status" value="1"/>
</dbReference>
<dbReference type="InterPro" id="IPR050466">
    <property type="entry name" value="Carboxylest/Gibb_receptor"/>
</dbReference>
<accession>A0A8T2VHX8</accession>
<dbReference type="Proteomes" id="UP000825935">
    <property type="component" value="Chromosome 1"/>
</dbReference>
<dbReference type="AlphaFoldDB" id="A0A8T2VHX8"/>
<gene>
    <name evidence="2" type="ORF">KP509_01G082100</name>
</gene>
<name>A0A8T2VHX8_CERRI</name>
<comment type="caution">
    <text evidence="2">The sequence shown here is derived from an EMBL/GenBank/DDBJ whole genome shotgun (WGS) entry which is preliminary data.</text>
</comment>
<dbReference type="InterPro" id="IPR029058">
    <property type="entry name" value="AB_hydrolase_fold"/>
</dbReference>